<evidence type="ECO:0000259" key="1">
    <source>
        <dbReference type="Pfam" id="PF00910"/>
    </source>
</evidence>
<keyword evidence="3" id="KW-1185">Reference proteome</keyword>
<comment type="caution">
    <text evidence="2">The sequence shown here is derived from an EMBL/GenBank/DDBJ whole genome shotgun (WGS) entry which is preliminary data.</text>
</comment>
<protein>
    <submittedName>
        <fullName evidence="2">6428_t:CDS:1</fullName>
    </submittedName>
</protein>
<sequence>MKNIIRDKKEFELPEWMKQRFWRPVTFYLYGDGGAGKTGLINKLFFNNKSLYNKPENQTGKNYWNGYNGQEIIFFDEFFSKISWSDMVNILNDTNHNVEKKYEGFTPLLSKYIFLTSTKSPEQAYNFNDYELEDGTQLKNKKSLKQFMRRLDYVIKFTGEWDDDLEKCTIQIEIEKGNKDDFYNIFWDLKYSKDDLTIEELVERVKKINKDIDDYPQCEELSYYKKKFIENKNKRKLDNVENNNIENNNTKKQCL</sequence>
<dbReference type="Proteomes" id="UP000789831">
    <property type="component" value="Unassembled WGS sequence"/>
</dbReference>
<name>A0A9N9FQV0_9GLOM</name>
<dbReference type="InterPro" id="IPR000605">
    <property type="entry name" value="Helicase_SF3_ssDNA/RNA_vir"/>
</dbReference>
<dbReference type="GO" id="GO:0003723">
    <property type="term" value="F:RNA binding"/>
    <property type="evidence" value="ECO:0007669"/>
    <property type="project" value="InterPro"/>
</dbReference>
<proteinExistence type="predicted"/>
<dbReference type="OrthoDB" id="2418789at2759"/>
<dbReference type="InterPro" id="IPR027417">
    <property type="entry name" value="P-loop_NTPase"/>
</dbReference>
<reference evidence="2" key="1">
    <citation type="submission" date="2021-06" db="EMBL/GenBank/DDBJ databases">
        <authorList>
            <person name="Kallberg Y."/>
            <person name="Tangrot J."/>
            <person name="Rosling A."/>
        </authorList>
    </citation>
    <scope>NUCLEOTIDE SEQUENCE</scope>
    <source>
        <strain evidence="2">MT106</strain>
    </source>
</reference>
<gene>
    <name evidence="2" type="ORF">AGERDE_LOCUS6613</name>
</gene>
<dbReference type="SUPFAM" id="SSF52540">
    <property type="entry name" value="P-loop containing nucleoside triphosphate hydrolases"/>
    <property type="match status" value="1"/>
</dbReference>
<dbReference type="Pfam" id="PF00910">
    <property type="entry name" value="RNA_helicase"/>
    <property type="match status" value="1"/>
</dbReference>
<accession>A0A9N9FQV0</accession>
<evidence type="ECO:0000313" key="3">
    <source>
        <dbReference type="Proteomes" id="UP000789831"/>
    </source>
</evidence>
<dbReference type="GO" id="GO:0003724">
    <property type="term" value="F:RNA helicase activity"/>
    <property type="evidence" value="ECO:0007669"/>
    <property type="project" value="InterPro"/>
</dbReference>
<evidence type="ECO:0000313" key="2">
    <source>
        <dbReference type="EMBL" id="CAG8549925.1"/>
    </source>
</evidence>
<organism evidence="2 3">
    <name type="scientific">Ambispora gerdemannii</name>
    <dbReference type="NCBI Taxonomy" id="144530"/>
    <lineage>
        <taxon>Eukaryota</taxon>
        <taxon>Fungi</taxon>
        <taxon>Fungi incertae sedis</taxon>
        <taxon>Mucoromycota</taxon>
        <taxon>Glomeromycotina</taxon>
        <taxon>Glomeromycetes</taxon>
        <taxon>Archaeosporales</taxon>
        <taxon>Ambisporaceae</taxon>
        <taxon>Ambispora</taxon>
    </lineage>
</organism>
<dbReference type="EMBL" id="CAJVPL010001059">
    <property type="protein sequence ID" value="CAG8549925.1"/>
    <property type="molecule type" value="Genomic_DNA"/>
</dbReference>
<dbReference type="AlphaFoldDB" id="A0A9N9FQV0"/>
<feature type="domain" description="Helicase superfamily 3 single-stranded DNA/RNA virus" evidence="1">
    <location>
        <begin position="28"/>
        <end position="117"/>
    </location>
</feature>
<dbReference type="Gene3D" id="3.40.50.300">
    <property type="entry name" value="P-loop containing nucleotide triphosphate hydrolases"/>
    <property type="match status" value="1"/>
</dbReference>